<protein>
    <submittedName>
        <fullName evidence="6">LysR family transcriptional regulator</fullName>
    </submittedName>
</protein>
<dbReference type="Pfam" id="PF00126">
    <property type="entry name" value="HTH_1"/>
    <property type="match status" value="1"/>
</dbReference>
<evidence type="ECO:0000313" key="7">
    <source>
        <dbReference type="Proteomes" id="UP000466332"/>
    </source>
</evidence>
<dbReference type="InterPro" id="IPR005119">
    <property type="entry name" value="LysR_subst-bd"/>
</dbReference>
<keyword evidence="2" id="KW-0805">Transcription regulation</keyword>
<comment type="caution">
    <text evidence="6">The sequence shown here is derived from an EMBL/GenBank/DDBJ whole genome shotgun (WGS) entry which is preliminary data.</text>
</comment>
<gene>
    <name evidence="6" type="ORF">GTP55_26510</name>
</gene>
<organism evidence="6 7">
    <name type="scientific">Duganella margarita</name>
    <dbReference type="NCBI Taxonomy" id="2692170"/>
    <lineage>
        <taxon>Bacteria</taxon>
        <taxon>Pseudomonadati</taxon>
        <taxon>Pseudomonadota</taxon>
        <taxon>Betaproteobacteria</taxon>
        <taxon>Burkholderiales</taxon>
        <taxon>Oxalobacteraceae</taxon>
        <taxon>Telluria group</taxon>
        <taxon>Duganella</taxon>
    </lineage>
</organism>
<sequence length="303" mass="33402">MKTILSTEDLRIFLWVARLSSFTRAAEQLQLPRTSISNAIQRLEDRLGARLLQRTTRRVQITREGEELLERAERLLDDLDDIGALFQQGSQLQGRIRADMPLGMATGIVLPRLPEFLQRHPALQIDIFSTDRRVDLLSEGFDLVVRAGAVVDESLVSRPLLTLELMNVASPAYVAAHGLPATPDELSGHWLVNYQPNPASQPAAFEYVDAASASSVYVPMRHQVTVNNSVAYNAATHAGLGIAQIPASRARAEIAAGLLVAVLPHHQPAPMDARILFPHRRNIPQRVRAFADWIVDITRAGAA</sequence>
<evidence type="ECO:0000256" key="1">
    <source>
        <dbReference type="ARBA" id="ARBA00009437"/>
    </source>
</evidence>
<dbReference type="InterPro" id="IPR000847">
    <property type="entry name" value="LysR_HTH_N"/>
</dbReference>
<dbReference type="PANTHER" id="PTHR30537:SF72">
    <property type="entry name" value="LYSR FAMILY TRANSCRIPTIONAL REGULATOR"/>
    <property type="match status" value="1"/>
</dbReference>
<dbReference type="Gene3D" id="3.40.190.290">
    <property type="match status" value="1"/>
</dbReference>
<feature type="domain" description="HTH lysR-type" evidence="5">
    <location>
        <begin position="5"/>
        <end position="62"/>
    </location>
</feature>
<dbReference type="InterPro" id="IPR036388">
    <property type="entry name" value="WH-like_DNA-bd_sf"/>
</dbReference>
<keyword evidence="3" id="KW-0238">DNA-binding</keyword>
<evidence type="ECO:0000256" key="2">
    <source>
        <dbReference type="ARBA" id="ARBA00023015"/>
    </source>
</evidence>
<accession>A0ABW9WPX5</accession>
<dbReference type="PRINTS" id="PR00039">
    <property type="entry name" value="HTHLYSR"/>
</dbReference>
<name>A0ABW9WPX5_9BURK</name>
<dbReference type="Gene3D" id="1.10.10.10">
    <property type="entry name" value="Winged helix-like DNA-binding domain superfamily/Winged helix DNA-binding domain"/>
    <property type="match status" value="1"/>
</dbReference>
<dbReference type="Pfam" id="PF03466">
    <property type="entry name" value="LysR_substrate"/>
    <property type="match status" value="1"/>
</dbReference>
<keyword evidence="7" id="KW-1185">Reference proteome</keyword>
<dbReference type="EMBL" id="WWCS01000027">
    <property type="protein sequence ID" value="MYN42900.1"/>
    <property type="molecule type" value="Genomic_DNA"/>
</dbReference>
<dbReference type="Proteomes" id="UP000466332">
    <property type="component" value="Unassembled WGS sequence"/>
</dbReference>
<dbReference type="PANTHER" id="PTHR30537">
    <property type="entry name" value="HTH-TYPE TRANSCRIPTIONAL REGULATOR"/>
    <property type="match status" value="1"/>
</dbReference>
<dbReference type="RefSeq" id="WP_161047780.1">
    <property type="nucleotide sequence ID" value="NZ_WWCS01000027.1"/>
</dbReference>
<dbReference type="SUPFAM" id="SSF53850">
    <property type="entry name" value="Periplasmic binding protein-like II"/>
    <property type="match status" value="1"/>
</dbReference>
<dbReference type="InterPro" id="IPR058163">
    <property type="entry name" value="LysR-type_TF_proteobact-type"/>
</dbReference>
<dbReference type="SUPFAM" id="SSF46785">
    <property type="entry name" value="Winged helix' DNA-binding domain"/>
    <property type="match status" value="1"/>
</dbReference>
<reference evidence="6 7" key="1">
    <citation type="submission" date="2019-12" db="EMBL/GenBank/DDBJ databases">
        <title>Novel species isolated from a subtropical stream in China.</title>
        <authorList>
            <person name="Lu H."/>
        </authorList>
    </citation>
    <scope>NUCLEOTIDE SEQUENCE [LARGE SCALE GENOMIC DNA]</scope>
    <source>
        <strain evidence="6 7">FT109W</strain>
    </source>
</reference>
<keyword evidence="4" id="KW-0804">Transcription</keyword>
<comment type="similarity">
    <text evidence="1">Belongs to the LysR transcriptional regulatory family.</text>
</comment>
<evidence type="ECO:0000256" key="3">
    <source>
        <dbReference type="ARBA" id="ARBA00023125"/>
    </source>
</evidence>
<evidence type="ECO:0000259" key="5">
    <source>
        <dbReference type="PROSITE" id="PS50931"/>
    </source>
</evidence>
<evidence type="ECO:0000256" key="4">
    <source>
        <dbReference type="ARBA" id="ARBA00023163"/>
    </source>
</evidence>
<proteinExistence type="inferred from homology"/>
<dbReference type="PROSITE" id="PS50931">
    <property type="entry name" value="HTH_LYSR"/>
    <property type="match status" value="1"/>
</dbReference>
<evidence type="ECO:0000313" key="6">
    <source>
        <dbReference type="EMBL" id="MYN42900.1"/>
    </source>
</evidence>
<dbReference type="InterPro" id="IPR036390">
    <property type="entry name" value="WH_DNA-bd_sf"/>
</dbReference>